<keyword evidence="2" id="KW-1185">Reference proteome</keyword>
<proteinExistence type="predicted"/>
<organism evidence="2 3">
    <name type="scientific">Heterorhabditis bacteriophora</name>
    <name type="common">Entomopathogenic nematode worm</name>
    <dbReference type="NCBI Taxonomy" id="37862"/>
    <lineage>
        <taxon>Eukaryota</taxon>
        <taxon>Metazoa</taxon>
        <taxon>Ecdysozoa</taxon>
        <taxon>Nematoda</taxon>
        <taxon>Chromadorea</taxon>
        <taxon>Rhabditida</taxon>
        <taxon>Rhabditina</taxon>
        <taxon>Rhabditomorpha</taxon>
        <taxon>Strongyloidea</taxon>
        <taxon>Heterorhabditidae</taxon>
        <taxon>Heterorhabditis</taxon>
    </lineage>
</organism>
<reference evidence="3" key="1">
    <citation type="submission" date="2016-11" db="UniProtKB">
        <authorList>
            <consortium name="WormBaseParasite"/>
        </authorList>
    </citation>
    <scope>IDENTIFICATION</scope>
</reference>
<keyword evidence="1" id="KW-1133">Transmembrane helix</keyword>
<keyword evidence="1" id="KW-0472">Membrane</keyword>
<keyword evidence="1" id="KW-0812">Transmembrane</keyword>
<accession>A0A1I7W6L2</accession>
<evidence type="ECO:0000313" key="3">
    <source>
        <dbReference type="WBParaSite" id="Hba_00247"/>
    </source>
</evidence>
<feature type="transmembrane region" description="Helical" evidence="1">
    <location>
        <begin position="21"/>
        <end position="43"/>
    </location>
</feature>
<dbReference type="AlphaFoldDB" id="A0A1I7W6L2"/>
<evidence type="ECO:0000313" key="2">
    <source>
        <dbReference type="Proteomes" id="UP000095283"/>
    </source>
</evidence>
<dbReference type="WBParaSite" id="Hba_00247">
    <property type="protein sequence ID" value="Hba_00247"/>
    <property type="gene ID" value="Hba_00247"/>
</dbReference>
<name>A0A1I7W6L2_HETBA</name>
<dbReference type="Proteomes" id="UP000095283">
    <property type="component" value="Unplaced"/>
</dbReference>
<evidence type="ECO:0000256" key="1">
    <source>
        <dbReference type="SAM" id="Phobius"/>
    </source>
</evidence>
<protein>
    <submittedName>
        <fullName evidence="3">Uncharacterized protein</fullName>
    </submittedName>
</protein>
<sequence length="44" mass="5040">MSSTESSDIFKPQSEEILDKIKFALLLFLSLIPFSNLLIFNVIH</sequence>